<sequence>MTMKSKSNKDLIEDIEYGLDLRYISKKEQESEAVSLLEARLERIKNLSKDQIIRAKLMQLKLQMEAYVKEPMYDDQNHFSDFLKVYVDTIYSSRSKFAQDINITPIRLSQVINNHRDPKEEFIMKLMIHSEKVYKNVCDFQKRTWYQVYFHEKVCDTMANQEKWRGRLEKEVKLSEALV</sequence>
<name>A0ABV7YVQ8_9BACT</name>
<comment type="caution">
    <text evidence="1">The sequence shown here is derived from an EMBL/GenBank/DDBJ whole genome shotgun (WGS) entry which is preliminary data.</text>
</comment>
<dbReference type="RefSeq" id="WP_379837825.1">
    <property type="nucleotide sequence ID" value="NZ_JBHRYQ010000001.1"/>
</dbReference>
<reference evidence="2" key="1">
    <citation type="journal article" date="2019" name="Int. J. Syst. Evol. Microbiol.">
        <title>The Global Catalogue of Microorganisms (GCM) 10K type strain sequencing project: providing services to taxonomists for standard genome sequencing and annotation.</title>
        <authorList>
            <consortium name="The Broad Institute Genomics Platform"/>
            <consortium name="The Broad Institute Genome Sequencing Center for Infectious Disease"/>
            <person name="Wu L."/>
            <person name="Ma J."/>
        </authorList>
    </citation>
    <scope>NUCLEOTIDE SEQUENCE [LARGE SCALE GENOMIC DNA]</scope>
    <source>
        <strain evidence="2">CECT 7956</strain>
    </source>
</reference>
<evidence type="ECO:0000313" key="1">
    <source>
        <dbReference type="EMBL" id="MFC3811110.1"/>
    </source>
</evidence>
<accession>A0ABV7YVQ8</accession>
<evidence type="ECO:0000313" key="2">
    <source>
        <dbReference type="Proteomes" id="UP001595616"/>
    </source>
</evidence>
<proteinExistence type="predicted"/>
<gene>
    <name evidence="1" type="ORF">ACFOOI_10625</name>
</gene>
<evidence type="ECO:0008006" key="3">
    <source>
        <dbReference type="Google" id="ProtNLM"/>
    </source>
</evidence>
<organism evidence="1 2">
    <name type="scientific">Lacihabitans lacunae</name>
    <dbReference type="NCBI Taxonomy" id="1028214"/>
    <lineage>
        <taxon>Bacteria</taxon>
        <taxon>Pseudomonadati</taxon>
        <taxon>Bacteroidota</taxon>
        <taxon>Cytophagia</taxon>
        <taxon>Cytophagales</taxon>
        <taxon>Leadbetterellaceae</taxon>
        <taxon>Lacihabitans</taxon>
    </lineage>
</organism>
<dbReference type="EMBL" id="JBHRYQ010000001">
    <property type="protein sequence ID" value="MFC3811110.1"/>
    <property type="molecule type" value="Genomic_DNA"/>
</dbReference>
<protein>
    <recommendedName>
        <fullName evidence="3">XRE family transcriptional regulator</fullName>
    </recommendedName>
</protein>
<dbReference type="Proteomes" id="UP001595616">
    <property type="component" value="Unassembled WGS sequence"/>
</dbReference>
<keyword evidence="2" id="KW-1185">Reference proteome</keyword>